<feature type="transmembrane region" description="Helical" evidence="1">
    <location>
        <begin position="218"/>
        <end position="243"/>
    </location>
</feature>
<feature type="domain" description="CAAX prenyl protease 2/Lysostaphin resistance protein A-like" evidence="2">
    <location>
        <begin position="197"/>
        <end position="288"/>
    </location>
</feature>
<sequence>MTDWAAFAGFAGVVLGLLLLLAHASKSIFSEVPDDVLVQQFDPERPLKRRPGRDGWLTETTADGGVDTTGTVPALTTATTALERKWEAVDVVSADGERRDGHSHYEMSTASLLVNVALSQGLFGALLVIGAWYTQIPLSALGLGGDSVTLLMLAVGTGLGVGLYAVNEVGAAFGERIGIGNSEELRKALAPDSVAGWAVLLFLVLPVIAGFEELLFRAALIGVLSTGFGISPWLLAALSSVAFALGHGAQGPGGILVTGMLGFVLAATFVLTGSLFVVVVAHYLVNALEFVVHEGLGVDWV</sequence>
<keyword evidence="3" id="KW-0378">Hydrolase</keyword>
<dbReference type="AlphaFoldDB" id="A0A1I4EBN3"/>
<dbReference type="RefSeq" id="WP_089868905.1">
    <property type="nucleotide sequence ID" value="NZ_FOTC01000002.1"/>
</dbReference>
<proteinExistence type="predicted"/>
<organism evidence="3 4">
    <name type="scientific">Halogranum rubrum</name>
    <dbReference type="NCBI Taxonomy" id="553466"/>
    <lineage>
        <taxon>Archaea</taxon>
        <taxon>Methanobacteriati</taxon>
        <taxon>Methanobacteriota</taxon>
        <taxon>Stenosarchaea group</taxon>
        <taxon>Halobacteria</taxon>
        <taxon>Halobacteriales</taxon>
        <taxon>Haloferacaceae</taxon>
    </lineage>
</organism>
<dbReference type="PANTHER" id="PTHR36435">
    <property type="entry name" value="SLR1288 PROTEIN"/>
    <property type="match status" value="1"/>
</dbReference>
<evidence type="ECO:0000256" key="1">
    <source>
        <dbReference type="SAM" id="Phobius"/>
    </source>
</evidence>
<feature type="transmembrane region" description="Helical" evidence="1">
    <location>
        <begin position="194"/>
        <end position="211"/>
    </location>
</feature>
<feature type="transmembrane region" description="Helical" evidence="1">
    <location>
        <begin position="140"/>
        <end position="166"/>
    </location>
</feature>
<name>A0A1I4EBN3_9EURY</name>
<dbReference type="GO" id="GO:0004175">
    <property type="term" value="F:endopeptidase activity"/>
    <property type="evidence" value="ECO:0007669"/>
    <property type="project" value="UniProtKB-ARBA"/>
</dbReference>
<keyword evidence="1" id="KW-1133">Transmembrane helix</keyword>
<reference evidence="4" key="1">
    <citation type="submission" date="2016-10" db="EMBL/GenBank/DDBJ databases">
        <authorList>
            <person name="Varghese N."/>
            <person name="Submissions S."/>
        </authorList>
    </citation>
    <scope>NUCLEOTIDE SEQUENCE [LARGE SCALE GENOMIC DNA]</scope>
    <source>
        <strain evidence="4">CGMCC 1.7738</strain>
    </source>
</reference>
<dbReference type="Proteomes" id="UP000199607">
    <property type="component" value="Unassembled WGS sequence"/>
</dbReference>
<dbReference type="Pfam" id="PF02517">
    <property type="entry name" value="Rce1-like"/>
    <property type="match status" value="1"/>
</dbReference>
<feature type="transmembrane region" description="Helical" evidence="1">
    <location>
        <begin position="255"/>
        <end position="285"/>
    </location>
</feature>
<feature type="transmembrane region" description="Helical" evidence="1">
    <location>
        <begin position="112"/>
        <end position="133"/>
    </location>
</feature>
<accession>A0A1I4EBN3</accession>
<evidence type="ECO:0000313" key="3">
    <source>
        <dbReference type="EMBL" id="SFL01796.1"/>
    </source>
</evidence>
<keyword evidence="1" id="KW-0472">Membrane</keyword>
<evidence type="ECO:0000313" key="4">
    <source>
        <dbReference type="Proteomes" id="UP000199607"/>
    </source>
</evidence>
<keyword evidence="3" id="KW-0645">Protease</keyword>
<dbReference type="InterPro" id="IPR003675">
    <property type="entry name" value="Rce1/LyrA-like_dom"/>
</dbReference>
<protein>
    <submittedName>
        <fullName evidence="3">Membrane protease YdiL, CAAX protease family</fullName>
    </submittedName>
</protein>
<dbReference type="GO" id="GO:0006508">
    <property type="term" value="P:proteolysis"/>
    <property type="evidence" value="ECO:0007669"/>
    <property type="project" value="UniProtKB-KW"/>
</dbReference>
<dbReference type="GO" id="GO:0080120">
    <property type="term" value="P:CAAX-box protein maturation"/>
    <property type="evidence" value="ECO:0007669"/>
    <property type="project" value="UniProtKB-ARBA"/>
</dbReference>
<dbReference type="STRING" id="553466.SAMN04487950_1971"/>
<dbReference type="PANTHER" id="PTHR36435:SF1">
    <property type="entry name" value="CAAX AMINO TERMINAL PROTEASE FAMILY PROTEIN"/>
    <property type="match status" value="1"/>
</dbReference>
<keyword evidence="4" id="KW-1185">Reference proteome</keyword>
<gene>
    <name evidence="3" type="ORF">SAMN04487950_1971</name>
</gene>
<dbReference type="EMBL" id="FOTC01000002">
    <property type="protein sequence ID" value="SFL01796.1"/>
    <property type="molecule type" value="Genomic_DNA"/>
</dbReference>
<keyword evidence="1" id="KW-0812">Transmembrane</keyword>
<evidence type="ECO:0000259" key="2">
    <source>
        <dbReference type="Pfam" id="PF02517"/>
    </source>
</evidence>
<dbReference type="InterPro" id="IPR052710">
    <property type="entry name" value="CAAX_protease"/>
</dbReference>